<dbReference type="PANTHER" id="PTHR43434">
    <property type="entry name" value="PHOSPHOGLYCOLATE PHOSPHATASE"/>
    <property type="match status" value="1"/>
</dbReference>
<organism evidence="5 6">
    <name type="scientific">Treponema bryantii</name>
    <dbReference type="NCBI Taxonomy" id="163"/>
    <lineage>
        <taxon>Bacteria</taxon>
        <taxon>Pseudomonadati</taxon>
        <taxon>Spirochaetota</taxon>
        <taxon>Spirochaetia</taxon>
        <taxon>Spirochaetales</taxon>
        <taxon>Treponemataceae</taxon>
        <taxon>Treponema</taxon>
    </lineage>
</organism>
<protein>
    <recommendedName>
        <fullName evidence="4">phosphoglycolate phosphatase</fullName>
        <ecNumber evidence="4">3.1.3.18</ecNumber>
    </recommendedName>
</protein>
<evidence type="ECO:0000256" key="3">
    <source>
        <dbReference type="ARBA" id="ARBA00006171"/>
    </source>
</evidence>
<dbReference type="Pfam" id="PF00702">
    <property type="entry name" value="Hydrolase"/>
    <property type="match status" value="1"/>
</dbReference>
<dbReference type="InterPro" id="IPR050155">
    <property type="entry name" value="HAD-like_hydrolase_sf"/>
</dbReference>
<sequence>MLNNIKLFVFDLGGTLMEYKGMHLSWAGYYKTSFEYVNEKLELGLSDQQIAASVQIFTDYNPAVNPREKEIDPEIIFEDIIKGWNTTLPISKIIDVFFESLHLEPVIYDDSIPVLKKLQKSGFKIAAMTDVATGMPDLMHKNYVSPLFPYFDLYVSSLSCGYKKPNPKGLRDISEHFGIAPENMVMIGDTSRDVNAAKNIGCHSILINRSGGPSQDYGQEFTVTNTMEILNLVQF</sequence>
<dbReference type="AlphaFoldDB" id="A0A1H9D0H4"/>
<dbReference type="InterPro" id="IPR036412">
    <property type="entry name" value="HAD-like_sf"/>
</dbReference>
<reference evidence="5 6" key="1">
    <citation type="submission" date="2016-10" db="EMBL/GenBank/DDBJ databases">
        <authorList>
            <person name="de Groot N.N."/>
        </authorList>
    </citation>
    <scope>NUCLEOTIDE SEQUENCE [LARGE SCALE GENOMIC DNA]</scope>
    <source>
        <strain evidence="5 6">B25</strain>
    </source>
</reference>
<dbReference type="PANTHER" id="PTHR43434:SF1">
    <property type="entry name" value="PHOSPHOGLYCOLATE PHOSPHATASE"/>
    <property type="match status" value="1"/>
</dbReference>
<gene>
    <name evidence="5" type="ORF">SAMN04487977_102381</name>
</gene>
<evidence type="ECO:0000313" key="5">
    <source>
        <dbReference type="EMBL" id="SEQ06934.1"/>
    </source>
</evidence>
<dbReference type="EMBL" id="FOFU01000002">
    <property type="protein sequence ID" value="SEQ06934.1"/>
    <property type="molecule type" value="Genomic_DNA"/>
</dbReference>
<name>A0A1H9D0H4_9SPIR</name>
<keyword evidence="6" id="KW-1185">Reference proteome</keyword>
<dbReference type="EC" id="3.1.3.18" evidence="4"/>
<evidence type="ECO:0000256" key="1">
    <source>
        <dbReference type="ARBA" id="ARBA00000830"/>
    </source>
</evidence>
<dbReference type="SUPFAM" id="SSF56784">
    <property type="entry name" value="HAD-like"/>
    <property type="match status" value="1"/>
</dbReference>
<dbReference type="Gene3D" id="3.40.50.1000">
    <property type="entry name" value="HAD superfamily/HAD-like"/>
    <property type="match status" value="1"/>
</dbReference>
<proteinExistence type="inferred from homology"/>
<evidence type="ECO:0000256" key="2">
    <source>
        <dbReference type="ARBA" id="ARBA00004818"/>
    </source>
</evidence>
<dbReference type="SFLD" id="SFLDG01129">
    <property type="entry name" value="C1.5:_HAD__Beta-PGM__Phosphata"/>
    <property type="match status" value="1"/>
</dbReference>
<dbReference type="InterPro" id="IPR023214">
    <property type="entry name" value="HAD_sf"/>
</dbReference>
<dbReference type="SFLD" id="SFLDS00003">
    <property type="entry name" value="Haloacid_Dehalogenase"/>
    <property type="match status" value="1"/>
</dbReference>
<dbReference type="InterPro" id="IPR006439">
    <property type="entry name" value="HAD-SF_hydro_IA"/>
</dbReference>
<dbReference type="GO" id="GO:0006281">
    <property type="term" value="P:DNA repair"/>
    <property type="evidence" value="ECO:0007669"/>
    <property type="project" value="TreeGrafter"/>
</dbReference>
<comment type="similarity">
    <text evidence="3">Belongs to the HAD-like hydrolase superfamily. CbbY/CbbZ/Gph/YieH family.</text>
</comment>
<evidence type="ECO:0000313" key="6">
    <source>
        <dbReference type="Proteomes" id="UP000182360"/>
    </source>
</evidence>
<dbReference type="Proteomes" id="UP000182360">
    <property type="component" value="Unassembled WGS sequence"/>
</dbReference>
<dbReference type="GO" id="GO:0008967">
    <property type="term" value="F:phosphoglycolate phosphatase activity"/>
    <property type="evidence" value="ECO:0007669"/>
    <property type="project" value="UniProtKB-EC"/>
</dbReference>
<evidence type="ECO:0000256" key="4">
    <source>
        <dbReference type="ARBA" id="ARBA00013078"/>
    </source>
</evidence>
<comment type="catalytic activity">
    <reaction evidence="1">
        <text>2-phosphoglycolate + H2O = glycolate + phosphate</text>
        <dbReference type="Rhea" id="RHEA:14369"/>
        <dbReference type="ChEBI" id="CHEBI:15377"/>
        <dbReference type="ChEBI" id="CHEBI:29805"/>
        <dbReference type="ChEBI" id="CHEBI:43474"/>
        <dbReference type="ChEBI" id="CHEBI:58033"/>
        <dbReference type="EC" id="3.1.3.18"/>
    </reaction>
</comment>
<keyword evidence="5" id="KW-0378">Hydrolase</keyword>
<comment type="pathway">
    <text evidence="2">Organic acid metabolism; glycolate biosynthesis; glycolate from 2-phosphoglycolate: step 1/1.</text>
</comment>
<dbReference type="NCBIfam" id="TIGR01549">
    <property type="entry name" value="HAD-SF-IA-v1"/>
    <property type="match status" value="1"/>
</dbReference>
<accession>A0A1H9D0H4</accession>
<dbReference type="RefSeq" id="WP_074641538.1">
    <property type="nucleotide sequence ID" value="NZ_FOFU01000002.1"/>
</dbReference>
<dbReference type="OrthoDB" id="9809962at2"/>